<dbReference type="RefSeq" id="XP_041289129.1">
    <property type="nucleotide sequence ID" value="XM_041434024.1"/>
</dbReference>
<dbReference type="Proteomes" id="UP000823399">
    <property type="component" value="Unassembled WGS sequence"/>
</dbReference>
<keyword evidence="1" id="KW-0479">Metal-binding</keyword>
<accession>A0A9P7F151</accession>
<keyword evidence="1" id="KW-0863">Zinc-finger</keyword>
<keyword evidence="1" id="KW-0862">Zinc</keyword>
<dbReference type="GeneID" id="64696283"/>
<name>A0A9P7F151_9AGAM</name>
<reference evidence="4" key="1">
    <citation type="journal article" date="2020" name="New Phytol.">
        <title>Comparative genomics reveals dynamic genome evolution in host specialist ectomycorrhizal fungi.</title>
        <authorList>
            <person name="Lofgren L.A."/>
            <person name="Nguyen N.H."/>
            <person name="Vilgalys R."/>
            <person name="Ruytinx J."/>
            <person name="Liao H.L."/>
            <person name="Branco S."/>
            <person name="Kuo A."/>
            <person name="LaButti K."/>
            <person name="Lipzen A."/>
            <person name="Andreopoulos W."/>
            <person name="Pangilinan J."/>
            <person name="Riley R."/>
            <person name="Hundley H."/>
            <person name="Na H."/>
            <person name="Barry K."/>
            <person name="Grigoriev I.V."/>
            <person name="Stajich J.E."/>
            <person name="Kennedy P.G."/>
        </authorList>
    </citation>
    <scope>NUCLEOTIDE SEQUENCE</scope>
    <source>
        <strain evidence="4">FC423</strain>
    </source>
</reference>
<comment type="caution">
    <text evidence="4">The sequence shown here is derived from an EMBL/GenBank/DDBJ whole genome shotgun (WGS) entry which is preliminary data.</text>
</comment>
<dbReference type="Gene3D" id="4.10.60.10">
    <property type="entry name" value="Zinc finger, CCHC-type"/>
    <property type="match status" value="1"/>
</dbReference>
<evidence type="ECO:0000256" key="1">
    <source>
        <dbReference type="PROSITE-ProRule" id="PRU00047"/>
    </source>
</evidence>
<dbReference type="GO" id="GO:0003676">
    <property type="term" value="F:nucleic acid binding"/>
    <property type="evidence" value="ECO:0007669"/>
    <property type="project" value="InterPro"/>
</dbReference>
<dbReference type="AlphaFoldDB" id="A0A9P7F151"/>
<gene>
    <name evidence="4" type="ORF">F5147DRAFT_655843</name>
</gene>
<proteinExistence type="predicted"/>
<dbReference type="PROSITE" id="PS50158">
    <property type="entry name" value="ZF_CCHC"/>
    <property type="match status" value="1"/>
</dbReference>
<evidence type="ECO:0000259" key="3">
    <source>
        <dbReference type="PROSITE" id="PS50158"/>
    </source>
</evidence>
<evidence type="ECO:0000256" key="2">
    <source>
        <dbReference type="SAM" id="MobiDB-lite"/>
    </source>
</evidence>
<protein>
    <recommendedName>
        <fullName evidence="3">CCHC-type domain-containing protein</fullName>
    </recommendedName>
</protein>
<evidence type="ECO:0000313" key="4">
    <source>
        <dbReference type="EMBL" id="KAG2099242.1"/>
    </source>
</evidence>
<keyword evidence="5" id="KW-1185">Reference proteome</keyword>
<organism evidence="4 5">
    <name type="scientific">Suillus discolor</name>
    <dbReference type="NCBI Taxonomy" id="1912936"/>
    <lineage>
        <taxon>Eukaryota</taxon>
        <taxon>Fungi</taxon>
        <taxon>Dikarya</taxon>
        <taxon>Basidiomycota</taxon>
        <taxon>Agaricomycotina</taxon>
        <taxon>Agaricomycetes</taxon>
        <taxon>Agaricomycetidae</taxon>
        <taxon>Boletales</taxon>
        <taxon>Suillineae</taxon>
        <taxon>Suillaceae</taxon>
        <taxon>Suillus</taxon>
    </lineage>
</organism>
<feature type="domain" description="CCHC-type" evidence="3">
    <location>
        <begin position="152"/>
        <end position="167"/>
    </location>
</feature>
<sequence>MTTPTETPTTVTLKDSDYGRILSTIENCAFSETAILTPAYSREIDNILGDMSATVAASTSLAVHIIKTTKMLEDAALRTDLDEGTRTLAVLHLQKRIRAMALHLLPLDFPDLVNLAVRTASAKPRAEEEIRPVRPLPSRKRTATMDRTRTLCKRCGGYGHTFRQCPDYVCCICSEIGPDHLSIHCPGLKGRIVLQEFSDEEKFFEALLDWEQNHKALADLALAFPIPPSPMPATPIPLTPVPATPSTPAPSSQPLDVVLIEAGDFNLSNGVMLQGSVTPTRAPALPTPAPALLDSPRGGAPPAPRKTAVWTAMTPPHGAMTPPDAMTPPLA</sequence>
<evidence type="ECO:0000313" key="5">
    <source>
        <dbReference type="Proteomes" id="UP000823399"/>
    </source>
</evidence>
<dbReference type="GO" id="GO:0008270">
    <property type="term" value="F:zinc ion binding"/>
    <property type="evidence" value="ECO:0007669"/>
    <property type="project" value="UniProtKB-KW"/>
</dbReference>
<dbReference type="EMBL" id="JABBWM010000058">
    <property type="protein sequence ID" value="KAG2099242.1"/>
    <property type="molecule type" value="Genomic_DNA"/>
</dbReference>
<dbReference type="InterPro" id="IPR001878">
    <property type="entry name" value="Znf_CCHC"/>
</dbReference>
<feature type="region of interest" description="Disordered" evidence="2">
    <location>
        <begin position="279"/>
        <end position="307"/>
    </location>
</feature>